<protein>
    <recommendedName>
        <fullName evidence="5 9">Protein N-terminal glutamine amidohydrolase</fullName>
        <ecNumber evidence="4 9">3.5.1.122</ecNumber>
    </recommendedName>
    <alternativeName>
        <fullName evidence="7 9">Protein NH2-terminal glutamine deamidase</fullName>
    </alternativeName>
</protein>
<evidence type="ECO:0000256" key="2">
    <source>
        <dbReference type="ARBA" id="ARBA00008985"/>
    </source>
</evidence>
<keyword evidence="6 9" id="KW-0378">Hydrolase</keyword>
<dbReference type="GO" id="GO:0005829">
    <property type="term" value="C:cytosol"/>
    <property type="evidence" value="ECO:0007669"/>
    <property type="project" value="TreeGrafter"/>
</dbReference>
<evidence type="ECO:0000256" key="4">
    <source>
        <dbReference type="ARBA" id="ARBA00012718"/>
    </source>
</evidence>
<evidence type="ECO:0000256" key="7">
    <source>
        <dbReference type="ARBA" id="ARBA00029677"/>
    </source>
</evidence>
<dbReference type="InterPro" id="IPR023128">
    <property type="entry name" value="Prot_N_Gln_amidohydro_ab_roll"/>
</dbReference>
<feature type="domain" description="Protein N-terminal glutamine amidohydrolase alpha beta roll" evidence="10">
    <location>
        <begin position="2"/>
        <end position="115"/>
    </location>
</feature>
<evidence type="ECO:0000256" key="6">
    <source>
        <dbReference type="ARBA" id="ARBA00022801"/>
    </source>
</evidence>
<dbReference type="PANTHER" id="PTHR13035:SF0">
    <property type="entry name" value="PROTEIN N-TERMINAL GLUTAMINE AMIDOHYDROLASE"/>
    <property type="match status" value="1"/>
</dbReference>
<evidence type="ECO:0000259" key="10">
    <source>
        <dbReference type="Pfam" id="PF09764"/>
    </source>
</evidence>
<gene>
    <name evidence="11" type="ORF">HPBE_LOCUS20913</name>
</gene>
<evidence type="ECO:0000256" key="8">
    <source>
        <dbReference type="ARBA" id="ARBA00048768"/>
    </source>
</evidence>
<comment type="similarity">
    <text evidence="2 9">Belongs to the NTAQ1 family.</text>
</comment>
<dbReference type="Pfam" id="PF09764">
    <property type="entry name" value="Nt_Gln_amidase"/>
    <property type="match status" value="1"/>
</dbReference>
<organism evidence="11">
    <name type="scientific">Heligmosomoides polygyrus</name>
    <name type="common">Parasitic roundworm</name>
    <dbReference type="NCBI Taxonomy" id="6339"/>
    <lineage>
        <taxon>Eukaryota</taxon>
        <taxon>Metazoa</taxon>
        <taxon>Ecdysozoa</taxon>
        <taxon>Nematoda</taxon>
        <taxon>Chromadorea</taxon>
        <taxon>Rhabditida</taxon>
        <taxon>Rhabditina</taxon>
        <taxon>Rhabditomorpha</taxon>
        <taxon>Strongyloidea</taxon>
        <taxon>Heligmosomidae</taxon>
        <taxon>Heligmosomoides</taxon>
    </lineage>
</organism>
<reference evidence="11" key="1">
    <citation type="submission" date="2018-11" db="EMBL/GenBank/DDBJ databases">
        <authorList>
            <consortium name="Pathogen Informatics"/>
        </authorList>
    </citation>
    <scope>NUCLEOTIDE SEQUENCE [LARGE SCALE GENOMIC DNA]</scope>
</reference>
<name>A0A3P8CMQ7_HELPZ</name>
<dbReference type="GO" id="GO:0005634">
    <property type="term" value="C:nucleus"/>
    <property type="evidence" value="ECO:0007669"/>
    <property type="project" value="TreeGrafter"/>
</dbReference>
<accession>A0A3P8CMQ7</accession>
<dbReference type="GO" id="GO:0070773">
    <property type="term" value="F:protein-N-terminal glutamine amidohydrolase activity"/>
    <property type="evidence" value="ECO:0007669"/>
    <property type="project" value="UniProtKB-UniRule"/>
</dbReference>
<dbReference type="PANTHER" id="PTHR13035">
    <property type="entry name" value="PROTEIN N-TERMINAL GLUTAMINE AMIDOHYDROLASE"/>
    <property type="match status" value="1"/>
</dbReference>
<evidence type="ECO:0000256" key="9">
    <source>
        <dbReference type="RuleBase" id="RU367082"/>
    </source>
</evidence>
<proteinExistence type="inferred from homology"/>
<evidence type="ECO:0000256" key="5">
    <source>
        <dbReference type="ARBA" id="ARBA00021247"/>
    </source>
</evidence>
<comment type="catalytic activity">
    <reaction evidence="8 9">
        <text>N-terminal L-glutaminyl-[protein] + H2O = N-terminal L-glutamyl-[protein] + NH4(+)</text>
        <dbReference type="Rhea" id="RHEA:50680"/>
        <dbReference type="Rhea" id="RHEA-COMP:12668"/>
        <dbReference type="Rhea" id="RHEA-COMP:12777"/>
        <dbReference type="ChEBI" id="CHEBI:15377"/>
        <dbReference type="ChEBI" id="CHEBI:28938"/>
        <dbReference type="ChEBI" id="CHEBI:64721"/>
        <dbReference type="ChEBI" id="CHEBI:64722"/>
        <dbReference type="EC" id="3.5.1.122"/>
    </reaction>
</comment>
<comment type="subunit">
    <text evidence="3 9">Monomer.</text>
</comment>
<dbReference type="EMBL" id="UZAH01032543">
    <property type="protein sequence ID" value="VDP22448.1"/>
    <property type="molecule type" value="Genomic_DNA"/>
</dbReference>
<dbReference type="OrthoDB" id="191192at2759"/>
<dbReference type="Gene3D" id="3.10.620.10">
    <property type="entry name" value="Protein N-terminal glutamine amidohydrolase, alpha beta roll"/>
    <property type="match status" value="1"/>
</dbReference>
<dbReference type="InterPro" id="IPR039733">
    <property type="entry name" value="NTAQ1"/>
</dbReference>
<evidence type="ECO:0000256" key="3">
    <source>
        <dbReference type="ARBA" id="ARBA00011245"/>
    </source>
</evidence>
<dbReference type="EC" id="3.5.1.122" evidence="4 9"/>
<dbReference type="InterPro" id="IPR037132">
    <property type="entry name" value="N_Gln_amidohydro_ab_roll_sf"/>
</dbReference>
<comment type="function">
    <text evidence="1 9">Mediates the side-chain deamidation of N-terminal glutamine residues to glutamate, an important step in N-end rule pathway of protein degradation. Conversion of the resulting N-terminal glutamine to glutamate renders the protein susceptible to arginylation, polyubiquitination and degradation as specified by the N-end rule. Does not act on substrates with internal or C-terminal glutamine and does not act on non-glutamine residues in any position.</text>
</comment>
<evidence type="ECO:0000256" key="1">
    <source>
        <dbReference type="ARBA" id="ARBA00003923"/>
    </source>
</evidence>
<evidence type="ECO:0000313" key="11">
    <source>
        <dbReference type="EMBL" id="VDP22448.1"/>
    </source>
</evidence>
<sequence>MFAQRAAGERPFVVWDYHVVMLEEAEESSNLIWDLDTLLPFPCTFDDYWKAAEYSRSNKGFWKVIPCEKYLEHFSSDRSHMKTEDGAWLSPAPSWEPILKDGLNNLDDFISMDSKILTDIIEFTVFSL</sequence>
<dbReference type="AlphaFoldDB" id="A0A3P8CMQ7"/>
<dbReference type="GO" id="GO:0008418">
    <property type="term" value="F:protein-N-terminal asparagine amidohydrolase activity"/>
    <property type="evidence" value="ECO:0007669"/>
    <property type="project" value="UniProtKB-UniRule"/>
</dbReference>